<name>A0A0E3EWY8_9CAUD</name>
<gene>
    <name evidence="2" type="ORF">Syn7803C59_202</name>
</gene>
<feature type="transmembrane region" description="Helical" evidence="1">
    <location>
        <begin position="45"/>
        <end position="65"/>
    </location>
</feature>
<sequence>MAKYNRTKEEKQRQMTVYFDKRAFAEKEKEDEEEQEILRKREEGAAAVVATFLFFTKPLVLMLLWNWLMPGIFGLATIGYLKSFGLYLIARIIIDKND</sequence>
<keyword evidence="1" id="KW-0812">Transmembrane</keyword>
<evidence type="ECO:0000256" key="1">
    <source>
        <dbReference type="SAM" id="Phobius"/>
    </source>
</evidence>
<dbReference type="EMBL" id="KJ019038">
    <property type="protein sequence ID" value="AIX17009.1"/>
    <property type="molecule type" value="Genomic_DNA"/>
</dbReference>
<reference evidence="2 3" key="1">
    <citation type="submission" date="2013-12" db="EMBL/GenBank/DDBJ databases">
        <title>Ecological redundancy of diverse viral populations within a natural community.</title>
        <authorList>
            <person name="Gregory A.C."/>
            <person name="LaButti K."/>
            <person name="Copeland A."/>
            <person name="Woyke T."/>
            <person name="Sullivan M.B."/>
        </authorList>
    </citation>
    <scope>NUCLEOTIDE SEQUENCE [LARGE SCALE GENOMIC DNA]</scope>
    <source>
        <strain evidence="2">Syn7803C59</strain>
    </source>
</reference>
<protein>
    <submittedName>
        <fullName evidence="2">Uncharacterized protein</fullName>
    </submittedName>
</protein>
<evidence type="ECO:0000313" key="2">
    <source>
        <dbReference type="EMBL" id="AIX17009.1"/>
    </source>
</evidence>
<accession>A0A0E3EWY8</accession>
<evidence type="ECO:0000313" key="3">
    <source>
        <dbReference type="Proteomes" id="UP000185398"/>
    </source>
</evidence>
<organism evidence="2 3">
    <name type="scientific">Synechococcus phage ACG-2014a</name>
    <dbReference type="NCBI Taxonomy" id="1493507"/>
    <lineage>
        <taxon>Viruses</taxon>
        <taxon>Duplodnaviria</taxon>
        <taxon>Heunggongvirae</taxon>
        <taxon>Uroviricota</taxon>
        <taxon>Caudoviricetes</taxon>
        <taxon>Pantevenvirales</taxon>
        <taxon>Kyanoviridae</taxon>
        <taxon>Acionnavirus</taxon>
        <taxon>Acionnavirus monteraybay</taxon>
    </lineage>
</organism>
<feature type="transmembrane region" description="Helical" evidence="1">
    <location>
        <begin position="71"/>
        <end position="94"/>
    </location>
</feature>
<keyword evidence="1" id="KW-0472">Membrane</keyword>
<proteinExistence type="predicted"/>
<dbReference type="Proteomes" id="UP000185398">
    <property type="component" value="Segment"/>
</dbReference>
<keyword evidence="1" id="KW-1133">Transmembrane helix</keyword>